<dbReference type="RefSeq" id="WP_073443939.1">
    <property type="nucleotide sequence ID" value="NZ_FRBK01000004.1"/>
</dbReference>
<accession>A0A9X8MQ64</accession>
<dbReference type="Pfam" id="PF12833">
    <property type="entry name" value="HTH_18"/>
    <property type="match status" value="1"/>
</dbReference>
<dbReference type="SUPFAM" id="SSF46689">
    <property type="entry name" value="Homeodomain-like"/>
    <property type="match status" value="2"/>
</dbReference>
<feature type="domain" description="HTH araC/xylS-type" evidence="4">
    <location>
        <begin position="166"/>
        <end position="263"/>
    </location>
</feature>
<dbReference type="InterPro" id="IPR003313">
    <property type="entry name" value="AraC-bd"/>
</dbReference>
<organism evidence="5 6">
    <name type="scientific">Streptomyces yunnanensis</name>
    <dbReference type="NCBI Taxonomy" id="156453"/>
    <lineage>
        <taxon>Bacteria</taxon>
        <taxon>Bacillati</taxon>
        <taxon>Actinomycetota</taxon>
        <taxon>Actinomycetes</taxon>
        <taxon>Kitasatosporales</taxon>
        <taxon>Streptomycetaceae</taxon>
        <taxon>Streptomyces</taxon>
    </lineage>
</organism>
<evidence type="ECO:0000259" key="4">
    <source>
        <dbReference type="PROSITE" id="PS01124"/>
    </source>
</evidence>
<keyword evidence="2" id="KW-0238">DNA-binding</keyword>
<evidence type="ECO:0000313" key="5">
    <source>
        <dbReference type="EMBL" id="SHL41405.1"/>
    </source>
</evidence>
<dbReference type="PROSITE" id="PS01124">
    <property type="entry name" value="HTH_ARAC_FAMILY_2"/>
    <property type="match status" value="1"/>
</dbReference>
<evidence type="ECO:0000256" key="3">
    <source>
        <dbReference type="ARBA" id="ARBA00023163"/>
    </source>
</evidence>
<dbReference type="PANTHER" id="PTHR46796">
    <property type="entry name" value="HTH-TYPE TRANSCRIPTIONAL ACTIVATOR RHAS-RELATED"/>
    <property type="match status" value="1"/>
</dbReference>
<dbReference type="InterPro" id="IPR009057">
    <property type="entry name" value="Homeodomain-like_sf"/>
</dbReference>
<dbReference type="InterPro" id="IPR050204">
    <property type="entry name" value="AraC_XylS_family_regulators"/>
</dbReference>
<dbReference type="EMBL" id="FRBK01000004">
    <property type="protein sequence ID" value="SHL41405.1"/>
    <property type="molecule type" value="Genomic_DNA"/>
</dbReference>
<keyword evidence="3" id="KW-0804">Transcription</keyword>
<dbReference type="Gene3D" id="1.10.10.60">
    <property type="entry name" value="Homeodomain-like"/>
    <property type="match status" value="1"/>
</dbReference>
<keyword evidence="1" id="KW-0805">Transcription regulation</keyword>
<dbReference type="Pfam" id="PF02311">
    <property type="entry name" value="AraC_binding"/>
    <property type="match status" value="1"/>
</dbReference>
<dbReference type="SMART" id="SM00342">
    <property type="entry name" value="HTH_ARAC"/>
    <property type="match status" value="1"/>
</dbReference>
<reference evidence="6" key="1">
    <citation type="submission" date="2016-11" db="EMBL/GenBank/DDBJ databases">
        <authorList>
            <person name="Jaros S."/>
            <person name="Januszkiewicz K."/>
            <person name="Wedrychowicz H."/>
        </authorList>
    </citation>
    <scope>NUCLEOTIDE SEQUENCE [LARGE SCALE GENOMIC DNA]</scope>
    <source>
        <strain evidence="6">CGMCC 4.3555</strain>
    </source>
</reference>
<dbReference type="AlphaFoldDB" id="A0A9X8MQ64"/>
<dbReference type="GO" id="GO:0043565">
    <property type="term" value="F:sequence-specific DNA binding"/>
    <property type="evidence" value="ECO:0007669"/>
    <property type="project" value="InterPro"/>
</dbReference>
<evidence type="ECO:0000256" key="1">
    <source>
        <dbReference type="ARBA" id="ARBA00023015"/>
    </source>
</evidence>
<dbReference type="SUPFAM" id="SSF51215">
    <property type="entry name" value="Regulatory protein AraC"/>
    <property type="match status" value="1"/>
</dbReference>
<gene>
    <name evidence="5" type="ORF">SAMN05216268_104228</name>
</gene>
<comment type="caution">
    <text evidence="5">The sequence shown here is derived from an EMBL/GenBank/DDBJ whole genome shotgun (WGS) entry which is preliminary data.</text>
</comment>
<dbReference type="InterPro" id="IPR018060">
    <property type="entry name" value="HTH_AraC"/>
</dbReference>
<name>A0A9X8MQ64_9ACTN</name>
<dbReference type="PANTHER" id="PTHR46796:SF2">
    <property type="entry name" value="TRANSCRIPTIONAL REGULATORY PROTEIN"/>
    <property type="match status" value="1"/>
</dbReference>
<protein>
    <submittedName>
        <fullName evidence="5">Transcriptional regulator, AraC family</fullName>
    </submittedName>
</protein>
<dbReference type="GO" id="GO:0003700">
    <property type="term" value="F:DNA-binding transcription factor activity"/>
    <property type="evidence" value="ECO:0007669"/>
    <property type="project" value="InterPro"/>
</dbReference>
<dbReference type="InterPro" id="IPR037923">
    <property type="entry name" value="HTH-like"/>
</dbReference>
<evidence type="ECO:0000256" key="2">
    <source>
        <dbReference type="ARBA" id="ARBA00023125"/>
    </source>
</evidence>
<evidence type="ECO:0000313" key="6">
    <source>
        <dbReference type="Proteomes" id="UP000184388"/>
    </source>
</evidence>
<dbReference type="Proteomes" id="UP000184388">
    <property type="component" value="Unassembled WGS sequence"/>
</dbReference>
<proteinExistence type="predicted"/>
<sequence length="269" mass="29986">MVARPQVSAWRPQVPGVVEVFHAHFTEHTYPMHVHDAWTLLIVDDGAVRYDLDRHERGTPHDTVSLLPPHVPHNGSPTTARGFRKRVLYLDLTQLDETYIGPAVDGPDLADPLLRRRVGQLHAALAHRGDELEAESRLALIGEQLRGHLRPRLAVGRGPAAPGVAHTLRDLLDDRLRPGVSLDEAARLLHAHPTHLVRAFGAAFGIAPHQYLMARRVELARRLLLDGRTPTAVAAETGFYDQSHLTRHFKRILGVTPGRYARAAPIHRR</sequence>